<dbReference type="GeneID" id="7330408"/>
<dbReference type="HOGENOM" id="CLU_057383_1_1_5"/>
<dbReference type="RefSeq" id="YP_002517475.1">
    <property type="nucleotide sequence ID" value="NC_011916.1"/>
</dbReference>
<dbReference type="Pfam" id="PF06283">
    <property type="entry name" value="ThuA"/>
    <property type="match status" value="1"/>
</dbReference>
<dbReference type="EMBL" id="CP001340">
    <property type="protein sequence ID" value="ACL95567.1"/>
    <property type="molecule type" value="Genomic_DNA"/>
</dbReference>
<dbReference type="PANTHER" id="PTHR40469:SF2">
    <property type="entry name" value="GALACTOSE-BINDING DOMAIN-LIKE SUPERFAMILY PROTEIN"/>
    <property type="match status" value="1"/>
</dbReference>
<keyword evidence="3" id="KW-0378">Hydrolase</keyword>
<dbReference type="PATRIC" id="fig|565050.3.peg.2061"/>
<organism evidence="3 4">
    <name type="scientific">Caulobacter vibrioides (strain NA1000 / CB15N)</name>
    <name type="common">Caulobacter crescentus</name>
    <dbReference type="NCBI Taxonomy" id="565050"/>
    <lineage>
        <taxon>Bacteria</taxon>
        <taxon>Pseudomonadati</taxon>
        <taxon>Pseudomonadota</taxon>
        <taxon>Alphaproteobacteria</taxon>
        <taxon>Caulobacterales</taxon>
        <taxon>Caulobacteraceae</taxon>
        <taxon>Caulobacter</taxon>
    </lineage>
</organism>
<dbReference type="AlphaFoldDB" id="A0A0H3C8Z0"/>
<proteinExistence type="predicted"/>
<dbReference type="Gene3D" id="3.40.50.880">
    <property type="match status" value="1"/>
</dbReference>
<dbReference type="InterPro" id="IPR029010">
    <property type="entry name" value="ThuA-like"/>
</dbReference>
<reference evidence="3 4" key="1">
    <citation type="journal article" date="2010" name="J. Bacteriol.">
        <title>The genetic basis of laboratory adaptation in Caulobacter crescentus.</title>
        <authorList>
            <person name="Marks M.E."/>
            <person name="Castro-Rojas C.M."/>
            <person name="Teiling C."/>
            <person name="Du L."/>
            <person name="Kapatral V."/>
            <person name="Walunas T.L."/>
            <person name="Crosson S."/>
        </authorList>
    </citation>
    <scope>NUCLEOTIDE SEQUENCE [LARGE SCALE GENOMIC DNA]</scope>
    <source>
        <strain evidence="4">NA1000 / CB15N</strain>
    </source>
</reference>
<dbReference type="GO" id="GO:0016787">
    <property type="term" value="F:hydrolase activity"/>
    <property type="evidence" value="ECO:0007669"/>
    <property type="project" value="UniProtKB-KW"/>
</dbReference>
<feature type="domain" description="ThuA-like" evidence="2">
    <location>
        <begin position="57"/>
        <end position="256"/>
    </location>
</feature>
<keyword evidence="4" id="KW-1185">Reference proteome</keyword>
<protein>
    <submittedName>
        <fullName evidence="3">Glycosyl hydrolase</fullName>
    </submittedName>
</protein>
<gene>
    <name evidence="3" type="ordered locus">CCNA_02102</name>
</gene>
<dbReference type="OrthoDB" id="109511at2"/>
<dbReference type="PROSITE" id="PS51257">
    <property type="entry name" value="PROKAR_LIPOPROTEIN"/>
    <property type="match status" value="1"/>
</dbReference>
<dbReference type="KEGG" id="ccs:CCNA_02102"/>
<feature type="signal peptide" evidence="1">
    <location>
        <begin position="1"/>
        <end position="24"/>
    </location>
</feature>
<sequence>MFRLLTLVALVTALACSTVQAVQAEPKIRVLYLGQSVGWRHAPVTRPHNSNGPTPSEVALAEIGGQSGAFSVESTQDARDITPEKLKTIDVLVFYTTGELPISAETWQAIQSWIESGKGGFVGLHSATDTHWDYSGPSQTYTAFINGRFAGHPWTQGAPLTIQSLGGQSPVNRAWPSRFAYAEEIYQYSDYDPKKVRVLQALDFTETPLKRPWFVPVTWTRQIGKGRLFYSNLGHTPSTWNDARYRDQILDAIRWTAHRLPGSATPNPEEQALWALRSLLAFDNRPRADVEARMARLTKADRTWLLDAATRTAALRPLWPEKPQSDKSAFETAYRALLADVLARSEP</sequence>
<dbReference type="PhylomeDB" id="A0A0H3C8Z0"/>
<feature type="chain" id="PRO_5002606043" evidence="1">
    <location>
        <begin position="25"/>
        <end position="347"/>
    </location>
</feature>
<keyword evidence="1" id="KW-0732">Signal</keyword>
<dbReference type="Proteomes" id="UP000001364">
    <property type="component" value="Chromosome"/>
</dbReference>
<evidence type="ECO:0000256" key="1">
    <source>
        <dbReference type="SAM" id="SignalP"/>
    </source>
</evidence>
<name>A0A0H3C8Z0_CAUVN</name>
<dbReference type="InterPro" id="IPR029062">
    <property type="entry name" value="Class_I_gatase-like"/>
</dbReference>
<dbReference type="RefSeq" id="WP_010919889.1">
    <property type="nucleotide sequence ID" value="NC_011916.1"/>
</dbReference>
<dbReference type="SUPFAM" id="SSF52317">
    <property type="entry name" value="Class I glutamine amidotransferase-like"/>
    <property type="match status" value="1"/>
</dbReference>
<evidence type="ECO:0000313" key="3">
    <source>
        <dbReference type="EMBL" id="ACL95567.1"/>
    </source>
</evidence>
<evidence type="ECO:0000259" key="2">
    <source>
        <dbReference type="Pfam" id="PF06283"/>
    </source>
</evidence>
<dbReference type="PANTHER" id="PTHR40469">
    <property type="entry name" value="SECRETED GLYCOSYL HYDROLASE"/>
    <property type="match status" value="1"/>
</dbReference>
<dbReference type="SMR" id="A0A0H3C8Z0"/>
<accession>A0A0H3C8Z0</accession>
<evidence type="ECO:0000313" key="4">
    <source>
        <dbReference type="Proteomes" id="UP000001364"/>
    </source>
</evidence>